<dbReference type="PROSITE" id="PS01324">
    <property type="entry name" value="GLYCOSYL_HYDROL_F4"/>
    <property type="match status" value="1"/>
</dbReference>
<dbReference type="InterPro" id="IPR022616">
    <property type="entry name" value="Glyco_hydro_4_C"/>
</dbReference>
<dbReference type="Gene3D" id="3.90.110.10">
    <property type="entry name" value="Lactate dehydrogenase/glycoside hydrolase, family 4, C-terminal"/>
    <property type="match status" value="1"/>
</dbReference>
<dbReference type="CDD" id="cd05296">
    <property type="entry name" value="GH4_P_beta_glucosidase"/>
    <property type="match status" value="1"/>
</dbReference>
<evidence type="ECO:0000256" key="5">
    <source>
        <dbReference type="ARBA" id="ARBA00023211"/>
    </source>
</evidence>
<keyword evidence="3 7" id="KW-0378">Hydrolase</keyword>
<evidence type="ECO:0000256" key="3">
    <source>
        <dbReference type="ARBA" id="ARBA00022801"/>
    </source>
</evidence>
<evidence type="ECO:0000256" key="7">
    <source>
        <dbReference type="RuleBase" id="RU361152"/>
    </source>
</evidence>
<evidence type="ECO:0000256" key="1">
    <source>
        <dbReference type="ARBA" id="ARBA00010141"/>
    </source>
</evidence>
<dbReference type="Proteomes" id="UP001500730">
    <property type="component" value="Unassembled WGS sequence"/>
</dbReference>
<evidence type="ECO:0000256" key="4">
    <source>
        <dbReference type="ARBA" id="ARBA00023027"/>
    </source>
</evidence>
<reference evidence="9 10" key="1">
    <citation type="journal article" date="2019" name="Int. J. Syst. Evol. Microbiol.">
        <title>The Global Catalogue of Microorganisms (GCM) 10K type strain sequencing project: providing services to taxonomists for standard genome sequencing and annotation.</title>
        <authorList>
            <consortium name="The Broad Institute Genomics Platform"/>
            <consortium name="The Broad Institute Genome Sequencing Center for Infectious Disease"/>
            <person name="Wu L."/>
            <person name="Ma J."/>
        </authorList>
    </citation>
    <scope>NUCLEOTIDE SEQUENCE [LARGE SCALE GENOMIC DNA]</scope>
    <source>
        <strain evidence="9 10">JCM 16259</strain>
    </source>
</reference>
<sequence length="455" mass="48599">MKLVILGGGGFRVPLVHGALLRDTADRRVTEVVLHDTDPARLDVMRLVLTAQAAQSVRAGDAARPPTVTATTDLDAALGGADFVFSAMRVGGLEGRTADERIALDLGLLGQETTGPGGVGYGLRTVPVALDVADRIRRLAPDAWVINFTNPAGLVTQAMQSVLGDRVVGICDSPLGLAKRAAGALGHDLDDLEIDYTGLNHLGWLTALRRDGRDLLPDLLADETALAAIEEGQLFGTEWLRTLGCLPNEYLYYYYFTRDSIAQIAGAPQTRGEYLLTQQADFYAGVAGAPEQAWPRWDSVRRERNATYMQETRESGDGEAHERAEADVEGGGYEGVALALMAAIARDEPARLILNVRGGGAVAGLPDDAVVEVPCRVDARGPVPVAVSPLPGHALGLVQQVKAVDELVIRAAVEQSRSLAVEAFALHPLVDSVTVARDLVTAYERRLPDFYSGLR</sequence>
<comment type="cofactor">
    <cofactor evidence="7">
        <name>NAD(+)</name>
        <dbReference type="ChEBI" id="CHEBI:57540"/>
    </cofactor>
    <text evidence="7">Binds 1 NAD(+) per subunit.</text>
</comment>
<dbReference type="SUPFAM" id="SSF56327">
    <property type="entry name" value="LDH C-terminal domain-like"/>
    <property type="match status" value="1"/>
</dbReference>
<keyword evidence="6 7" id="KW-0326">Glycosidase</keyword>
<dbReference type="EMBL" id="BAAARE010000019">
    <property type="protein sequence ID" value="GAA2495883.1"/>
    <property type="molecule type" value="Genomic_DNA"/>
</dbReference>
<comment type="similarity">
    <text evidence="1 7">Belongs to the glycosyl hydrolase 4 family.</text>
</comment>
<evidence type="ECO:0000313" key="10">
    <source>
        <dbReference type="Proteomes" id="UP001500730"/>
    </source>
</evidence>
<evidence type="ECO:0000313" key="9">
    <source>
        <dbReference type="EMBL" id="GAA2495883.1"/>
    </source>
</evidence>
<dbReference type="PANTHER" id="PTHR32092">
    <property type="entry name" value="6-PHOSPHO-BETA-GLUCOSIDASE-RELATED"/>
    <property type="match status" value="1"/>
</dbReference>
<evidence type="ECO:0000256" key="2">
    <source>
        <dbReference type="ARBA" id="ARBA00022723"/>
    </source>
</evidence>
<gene>
    <name evidence="9" type="ORF">GCM10009858_37560</name>
</gene>
<dbReference type="Gene3D" id="3.40.50.720">
    <property type="entry name" value="NAD(P)-binding Rossmann-like Domain"/>
    <property type="match status" value="1"/>
</dbReference>
<dbReference type="Pfam" id="PF11975">
    <property type="entry name" value="Glyco_hydro_4C"/>
    <property type="match status" value="1"/>
</dbReference>
<name>A0ABN3M506_9MICO</name>
<keyword evidence="4 7" id="KW-0520">NAD</keyword>
<keyword evidence="2" id="KW-0479">Metal-binding</keyword>
<feature type="domain" description="Glycosyl hydrolase family 4 C-terminal" evidence="8">
    <location>
        <begin position="196"/>
        <end position="430"/>
    </location>
</feature>
<protein>
    <submittedName>
        <fullName evidence="9">6-phospho-beta-glucosidase</fullName>
    </submittedName>
</protein>
<comment type="caution">
    <text evidence="9">The sequence shown here is derived from an EMBL/GenBank/DDBJ whole genome shotgun (WGS) entry which is preliminary data.</text>
</comment>
<keyword evidence="10" id="KW-1185">Reference proteome</keyword>
<evidence type="ECO:0000259" key="8">
    <source>
        <dbReference type="Pfam" id="PF11975"/>
    </source>
</evidence>
<dbReference type="Pfam" id="PF02056">
    <property type="entry name" value="Glyco_hydro_4"/>
    <property type="match status" value="1"/>
</dbReference>
<dbReference type="PRINTS" id="PR00732">
    <property type="entry name" value="GLHYDRLASE4"/>
</dbReference>
<evidence type="ECO:0000256" key="6">
    <source>
        <dbReference type="ARBA" id="ARBA00023295"/>
    </source>
</evidence>
<dbReference type="RefSeq" id="WP_344256583.1">
    <property type="nucleotide sequence ID" value="NZ_BAAARE010000019.1"/>
</dbReference>
<dbReference type="InterPro" id="IPR015955">
    <property type="entry name" value="Lactate_DH/Glyco_Ohase_4_C"/>
</dbReference>
<dbReference type="InterPro" id="IPR019802">
    <property type="entry name" value="GlycHydrolase_4_CS"/>
</dbReference>
<organism evidence="9 10">
    <name type="scientific">Terrabacter carboxydivorans</name>
    <dbReference type="NCBI Taxonomy" id="619730"/>
    <lineage>
        <taxon>Bacteria</taxon>
        <taxon>Bacillati</taxon>
        <taxon>Actinomycetota</taxon>
        <taxon>Actinomycetes</taxon>
        <taxon>Micrococcales</taxon>
        <taxon>Intrasporangiaceae</taxon>
        <taxon>Terrabacter</taxon>
    </lineage>
</organism>
<dbReference type="InterPro" id="IPR036291">
    <property type="entry name" value="NAD(P)-bd_dom_sf"/>
</dbReference>
<dbReference type="SUPFAM" id="SSF51735">
    <property type="entry name" value="NAD(P)-binding Rossmann-fold domains"/>
    <property type="match status" value="1"/>
</dbReference>
<dbReference type="InterPro" id="IPR001088">
    <property type="entry name" value="Glyco_hydro_4"/>
</dbReference>
<accession>A0ABN3M506</accession>
<keyword evidence="5" id="KW-0464">Manganese</keyword>
<proteinExistence type="inferred from homology"/>
<dbReference type="PANTHER" id="PTHR32092:SF5">
    <property type="entry name" value="6-PHOSPHO-BETA-GLUCOSIDASE"/>
    <property type="match status" value="1"/>
</dbReference>